<organism evidence="1">
    <name type="scientific">Drosophila melanogaster</name>
    <name type="common">Fruit fly</name>
    <dbReference type="NCBI Taxonomy" id="7227"/>
    <lineage>
        <taxon>Eukaryota</taxon>
        <taxon>Metazoa</taxon>
        <taxon>Ecdysozoa</taxon>
        <taxon>Arthropoda</taxon>
        <taxon>Hexapoda</taxon>
        <taxon>Insecta</taxon>
        <taxon>Pterygota</taxon>
        <taxon>Neoptera</taxon>
        <taxon>Endopterygota</taxon>
        <taxon>Diptera</taxon>
        <taxon>Brachycera</taxon>
        <taxon>Muscomorpha</taxon>
        <taxon>Ephydroidea</taxon>
        <taxon>Drosophilidae</taxon>
        <taxon>Drosophila</taxon>
        <taxon>Sophophora</taxon>
    </lineage>
</organism>
<sequence>MDIKQDVDGRSAPRATPSSIFDCIAARIARLLGGKKWLGRKWVGLGVRPMGLCEGRWQVNVSASNSNKVLDSNEPLQIETMILLGTRRHIFDTCGGRTQFEIRGNEMEELEMQKFFTIGAFSCSDGQKYLPIFGHFTIFHGHCPKLYLTPNKGRIKCPSSRRQDEG</sequence>
<dbReference type="EMBL" id="BK003088">
    <property type="protein sequence ID" value="DAA03288.1"/>
    <property type="molecule type" value="Genomic_DNA"/>
</dbReference>
<dbReference type="AlphaFoldDB" id="Q6IIH8"/>
<accession>Q6IIH8</accession>
<proteinExistence type="predicted"/>
<reference evidence="1" key="1">
    <citation type="journal article" date="2003" name="Genome Biol.">
        <title>An integrated gene annotation and transcriptional profiling approach towards the full gene content of the Drosophila genome.</title>
        <authorList>
            <person name="Hild M."/>
            <person name="Beckmann B."/>
            <person name="Haas S.A."/>
            <person name="Koch B."/>
            <person name="Solovyev V."/>
            <person name="Busold C."/>
            <person name="Fellenberg K."/>
            <person name="Boutros M."/>
            <person name="Vingron M."/>
            <person name="Sauer F."/>
            <person name="Hoheisel J.D."/>
            <person name="Paro R."/>
        </authorList>
    </citation>
    <scope>NUCLEOTIDE SEQUENCE</scope>
</reference>
<gene>
    <name evidence="1" type="ORF">HDC18204</name>
</gene>
<protein>
    <submittedName>
        <fullName evidence="1">HDC18204</fullName>
    </submittedName>
</protein>
<name>Q6IIH8_DROME</name>
<evidence type="ECO:0000313" key="1">
    <source>
        <dbReference type="EMBL" id="DAA03288.1"/>
    </source>
</evidence>